<comment type="subcellular location">
    <subcellularLocation>
        <location evidence="1 12">Cytoplasm</location>
    </subcellularLocation>
</comment>
<evidence type="ECO:0000256" key="1">
    <source>
        <dbReference type="ARBA" id="ARBA00004496"/>
    </source>
</evidence>
<dbReference type="PANTHER" id="PTHR43783">
    <property type="entry name" value="UDP-N-ACETYLGLUCOSAMINE 1-CARBOXYVINYLTRANSFERASE"/>
    <property type="match status" value="1"/>
</dbReference>
<dbReference type="GO" id="GO:0071555">
    <property type="term" value="P:cell wall organization"/>
    <property type="evidence" value="ECO:0007669"/>
    <property type="project" value="UniProtKB-KW"/>
</dbReference>
<feature type="binding site" evidence="12">
    <location>
        <position position="92"/>
    </location>
    <ligand>
        <name>UDP-N-acetyl-alpha-D-glucosamine</name>
        <dbReference type="ChEBI" id="CHEBI:57705"/>
    </ligand>
</feature>
<evidence type="ECO:0000256" key="5">
    <source>
        <dbReference type="ARBA" id="ARBA00022679"/>
    </source>
</evidence>
<dbReference type="GO" id="GO:0009252">
    <property type="term" value="P:peptidoglycan biosynthetic process"/>
    <property type="evidence" value="ECO:0007669"/>
    <property type="project" value="UniProtKB-UniRule"/>
</dbReference>
<keyword evidence="6 12" id="KW-0133">Cell shape</keyword>
<feature type="modified residue" description="2-(S-cysteinyl)pyruvic acid O-phosphothioketal" evidence="12">
    <location>
        <position position="116"/>
    </location>
</feature>
<evidence type="ECO:0000256" key="10">
    <source>
        <dbReference type="ARBA" id="ARBA00038367"/>
    </source>
</evidence>
<name>A0A9D1EGP3_9FIRM</name>
<dbReference type="GO" id="GO:0008360">
    <property type="term" value="P:regulation of cell shape"/>
    <property type="evidence" value="ECO:0007669"/>
    <property type="project" value="UniProtKB-KW"/>
</dbReference>
<evidence type="ECO:0000256" key="12">
    <source>
        <dbReference type="HAMAP-Rule" id="MF_00111"/>
    </source>
</evidence>
<organism evidence="14 15">
    <name type="scientific">Candidatus Fimimorpha faecalis</name>
    <dbReference type="NCBI Taxonomy" id="2840824"/>
    <lineage>
        <taxon>Bacteria</taxon>
        <taxon>Bacillati</taxon>
        <taxon>Bacillota</taxon>
        <taxon>Clostridia</taxon>
        <taxon>Eubacteriales</taxon>
        <taxon>Candidatus Fimimorpha</taxon>
    </lineage>
</organism>
<comment type="caution">
    <text evidence="12">Lacks conserved residue(s) required for the propagation of feature annotation.</text>
</comment>
<sequence length="417" mass="45431">MSFFEIQGSTPLSGQVRIHGSKNAVLPMMAATILHRGTTILTNVPRILDVFWMIGILKTLGCQVWFEEDVLTIDASVVTSTIIPQYLAEKMRSSIIFLGPLLGRCNKASLWYPGGCSIGSRPIDLHAEVLRAMGAKIQEDGEHLDVTAETLSGCTFSFRFASVGATENAIMCAVNANGKTVLNNVAREPEIRDLCRMLVKMGAKIDGIGSSKLVIEGNSQLHNSSFRVPPDRIVAATYLSAVTVCGGRIQLCEVPVYDLRAVLAVLQKCGCRFRKRKSGLDVWCYQRPWAVPYTKTQVYPGFPTDVQSLLMTVLSKAEGVSVIEETIFEARFHTALQLQRMGADIQINHSYAQIRGVVSLHGADVTAMDLRGGAALTIAGVSAEGKTIVRAVEHVFRGYESLERDLAAMGANIVLKQ</sequence>
<dbReference type="SUPFAM" id="SSF55205">
    <property type="entry name" value="EPT/RTPC-like"/>
    <property type="match status" value="1"/>
</dbReference>
<dbReference type="InterPro" id="IPR013792">
    <property type="entry name" value="RNA3'P_cycl/enolpyr_Trfase_a/b"/>
</dbReference>
<evidence type="ECO:0000313" key="14">
    <source>
        <dbReference type="EMBL" id="HIR89845.1"/>
    </source>
</evidence>
<feature type="active site" description="Proton donor" evidence="12">
    <location>
        <position position="116"/>
    </location>
</feature>
<evidence type="ECO:0000256" key="8">
    <source>
        <dbReference type="ARBA" id="ARBA00023306"/>
    </source>
</evidence>
<evidence type="ECO:0000256" key="4">
    <source>
        <dbReference type="ARBA" id="ARBA00022618"/>
    </source>
</evidence>
<reference evidence="14" key="2">
    <citation type="journal article" date="2021" name="PeerJ">
        <title>Extensive microbial diversity within the chicken gut microbiome revealed by metagenomics and culture.</title>
        <authorList>
            <person name="Gilroy R."/>
            <person name="Ravi A."/>
            <person name="Getino M."/>
            <person name="Pursley I."/>
            <person name="Horton D.L."/>
            <person name="Alikhan N.F."/>
            <person name="Baker D."/>
            <person name="Gharbi K."/>
            <person name="Hall N."/>
            <person name="Watson M."/>
            <person name="Adriaenssens E.M."/>
            <person name="Foster-Nyarko E."/>
            <person name="Jarju S."/>
            <person name="Secka A."/>
            <person name="Antonio M."/>
            <person name="Oren A."/>
            <person name="Chaudhuri R.R."/>
            <person name="La Ragione R."/>
            <person name="Hildebrand F."/>
            <person name="Pallen M.J."/>
        </authorList>
    </citation>
    <scope>NUCLEOTIDE SEQUENCE</scope>
    <source>
        <strain evidence="14">ChiW13-3771</strain>
    </source>
</reference>
<dbReference type="EMBL" id="DVHN01000185">
    <property type="protein sequence ID" value="HIR89845.1"/>
    <property type="molecule type" value="Genomic_DNA"/>
</dbReference>
<dbReference type="Gene3D" id="3.65.10.10">
    <property type="entry name" value="Enolpyruvate transferase domain"/>
    <property type="match status" value="2"/>
</dbReference>
<evidence type="ECO:0000256" key="6">
    <source>
        <dbReference type="ARBA" id="ARBA00022960"/>
    </source>
</evidence>
<evidence type="ECO:0000256" key="3">
    <source>
        <dbReference type="ARBA" id="ARBA00022490"/>
    </source>
</evidence>
<feature type="binding site" evidence="12">
    <location>
        <position position="327"/>
    </location>
    <ligand>
        <name>UDP-N-acetyl-alpha-D-glucosamine</name>
        <dbReference type="ChEBI" id="CHEBI:57705"/>
    </ligand>
</feature>
<reference evidence="14" key="1">
    <citation type="submission" date="2020-10" db="EMBL/GenBank/DDBJ databases">
        <authorList>
            <person name="Gilroy R."/>
        </authorList>
    </citation>
    <scope>NUCLEOTIDE SEQUENCE</scope>
    <source>
        <strain evidence="14">ChiW13-3771</strain>
    </source>
</reference>
<feature type="binding site" evidence="12">
    <location>
        <begin position="22"/>
        <end position="23"/>
    </location>
    <ligand>
        <name>phosphoenolpyruvate</name>
        <dbReference type="ChEBI" id="CHEBI:58702"/>
    </ligand>
</feature>
<dbReference type="CDD" id="cd01555">
    <property type="entry name" value="UdpNAET"/>
    <property type="match status" value="1"/>
</dbReference>
<protein>
    <recommendedName>
        <fullName evidence="12">UDP-N-acetylglucosamine 1-carboxyvinyltransferase</fullName>
        <ecNumber evidence="12">2.5.1.7</ecNumber>
    </recommendedName>
    <alternativeName>
        <fullName evidence="12">Enoylpyruvate transferase</fullName>
    </alternativeName>
    <alternativeName>
        <fullName evidence="12">UDP-N-acetylglucosamine enolpyruvyl transferase</fullName>
        <shortName evidence="12">EPT</shortName>
    </alternativeName>
</protein>
<comment type="catalytic activity">
    <reaction evidence="11 12">
        <text>phosphoenolpyruvate + UDP-N-acetyl-alpha-D-glucosamine = UDP-N-acetyl-3-O-(1-carboxyvinyl)-alpha-D-glucosamine + phosphate</text>
        <dbReference type="Rhea" id="RHEA:18681"/>
        <dbReference type="ChEBI" id="CHEBI:43474"/>
        <dbReference type="ChEBI" id="CHEBI:57705"/>
        <dbReference type="ChEBI" id="CHEBI:58702"/>
        <dbReference type="ChEBI" id="CHEBI:68483"/>
        <dbReference type="EC" id="2.5.1.7"/>
    </reaction>
</comment>
<comment type="function">
    <text evidence="12">Cell wall formation. Adds enolpyruvyl to UDP-N-acetylglucosamine.</text>
</comment>
<dbReference type="GO" id="GO:0008760">
    <property type="term" value="F:UDP-N-acetylglucosamine 1-carboxyvinyltransferase activity"/>
    <property type="evidence" value="ECO:0007669"/>
    <property type="project" value="UniProtKB-UniRule"/>
</dbReference>
<dbReference type="PANTHER" id="PTHR43783:SF1">
    <property type="entry name" value="UDP-N-ACETYLGLUCOSAMINE 1-CARBOXYVINYLTRANSFERASE"/>
    <property type="match status" value="1"/>
</dbReference>
<dbReference type="AlphaFoldDB" id="A0A9D1EGP3"/>
<feature type="binding site" evidence="12">
    <location>
        <begin position="121"/>
        <end position="125"/>
    </location>
    <ligand>
        <name>UDP-N-acetyl-alpha-D-glucosamine</name>
        <dbReference type="ChEBI" id="CHEBI:57705"/>
    </ligand>
</feature>
<evidence type="ECO:0000313" key="15">
    <source>
        <dbReference type="Proteomes" id="UP000824201"/>
    </source>
</evidence>
<dbReference type="Pfam" id="PF00275">
    <property type="entry name" value="EPSP_synthase"/>
    <property type="match status" value="1"/>
</dbReference>
<dbReference type="Proteomes" id="UP000824201">
    <property type="component" value="Unassembled WGS sequence"/>
</dbReference>
<keyword evidence="3 12" id="KW-0963">Cytoplasm</keyword>
<proteinExistence type="inferred from homology"/>
<keyword evidence="12" id="KW-0670">Pyruvate</keyword>
<dbReference type="NCBIfam" id="NF006873">
    <property type="entry name" value="PRK09369.1"/>
    <property type="match status" value="1"/>
</dbReference>
<keyword evidence="9 12" id="KW-0961">Cell wall biogenesis/degradation</keyword>
<dbReference type="GO" id="GO:0051301">
    <property type="term" value="P:cell division"/>
    <property type="evidence" value="ECO:0007669"/>
    <property type="project" value="UniProtKB-KW"/>
</dbReference>
<comment type="pathway">
    <text evidence="2 12">Cell wall biogenesis; peptidoglycan biosynthesis.</text>
</comment>
<evidence type="ECO:0000256" key="11">
    <source>
        <dbReference type="ARBA" id="ARBA00047527"/>
    </source>
</evidence>
<dbReference type="EC" id="2.5.1.7" evidence="12"/>
<dbReference type="GO" id="GO:0019277">
    <property type="term" value="P:UDP-N-acetylgalactosamine biosynthetic process"/>
    <property type="evidence" value="ECO:0007669"/>
    <property type="project" value="InterPro"/>
</dbReference>
<evidence type="ECO:0000256" key="7">
    <source>
        <dbReference type="ARBA" id="ARBA00022984"/>
    </source>
</evidence>
<keyword evidence="5 12" id="KW-0808">Transferase</keyword>
<dbReference type="HAMAP" id="MF_00111">
    <property type="entry name" value="MurA"/>
    <property type="match status" value="1"/>
</dbReference>
<comment type="caution">
    <text evidence="14">The sequence shown here is derived from an EMBL/GenBank/DDBJ whole genome shotgun (WGS) entry which is preliminary data.</text>
</comment>
<keyword evidence="4 12" id="KW-0132">Cell division</keyword>
<comment type="similarity">
    <text evidence="10 12">Belongs to the EPSP synthase family. MurA subfamily.</text>
</comment>
<evidence type="ECO:0000259" key="13">
    <source>
        <dbReference type="Pfam" id="PF00275"/>
    </source>
</evidence>
<accession>A0A9D1EGP3</accession>
<dbReference type="InterPro" id="IPR036968">
    <property type="entry name" value="Enolpyruvate_Tfrase_sf"/>
</dbReference>
<dbReference type="InterPro" id="IPR001986">
    <property type="entry name" value="Enolpyruvate_Tfrase_dom"/>
</dbReference>
<keyword evidence="8 12" id="KW-0131">Cell cycle</keyword>
<evidence type="ECO:0000256" key="2">
    <source>
        <dbReference type="ARBA" id="ARBA00004752"/>
    </source>
</evidence>
<keyword evidence="7 12" id="KW-0573">Peptidoglycan synthesis</keyword>
<feature type="domain" description="Enolpyruvate transferase" evidence="13">
    <location>
        <begin position="7"/>
        <end position="406"/>
    </location>
</feature>
<dbReference type="GO" id="GO:0005737">
    <property type="term" value="C:cytoplasm"/>
    <property type="evidence" value="ECO:0007669"/>
    <property type="project" value="UniProtKB-SubCell"/>
</dbReference>
<gene>
    <name evidence="12 14" type="primary">murA</name>
    <name evidence="14" type="ORF">IAC96_12945</name>
</gene>
<evidence type="ECO:0000256" key="9">
    <source>
        <dbReference type="ARBA" id="ARBA00023316"/>
    </source>
</evidence>
<dbReference type="InterPro" id="IPR050068">
    <property type="entry name" value="MurA_subfamily"/>
</dbReference>
<dbReference type="NCBIfam" id="TIGR01072">
    <property type="entry name" value="murA"/>
    <property type="match status" value="1"/>
</dbReference>
<feature type="binding site" evidence="12">
    <location>
        <position position="305"/>
    </location>
    <ligand>
        <name>UDP-N-acetyl-alpha-D-glucosamine</name>
        <dbReference type="ChEBI" id="CHEBI:57705"/>
    </ligand>
</feature>
<dbReference type="InterPro" id="IPR005750">
    <property type="entry name" value="UDP_GlcNAc_COvinyl_MurA"/>
</dbReference>